<feature type="region of interest" description="Disordered" evidence="3">
    <location>
        <begin position="370"/>
        <end position="390"/>
    </location>
</feature>
<keyword evidence="4" id="KW-0732">Signal</keyword>
<feature type="chain" id="PRO_5043797155" evidence="4">
    <location>
        <begin position="22"/>
        <end position="432"/>
    </location>
</feature>
<evidence type="ECO:0000256" key="3">
    <source>
        <dbReference type="SAM" id="MobiDB-lite"/>
    </source>
</evidence>
<dbReference type="AlphaFoldDB" id="A0AAV2RAF3"/>
<evidence type="ECO:0000313" key="6">
    <source>
        <dbReference type="Proteomes" id="UP001497623"/>
    </source>
</evidence>
<gene>
    <name evidence="5" type="ORF">MNOR_LOCUS21871</name>
</gene>
<dbReference type="GO" id="GO:0042302">
    <property type="term" value="F:structural constituent of cuticle"/>
    <property type="evidence" value="ECO:0007669"/>
    <property type="project" value="UniProtKB-UniRule"/>
</dbReference>
<feature type="region of interest" description="Disordered" evidence="3">
    <location>
        <begin position="339"/>
        <end position="358"/>
    </location>
</feature>
<comment type="caution">
    <text evidence="5">The sequence shown here is derived from an EMBL/GenBank/DDBJ whole genome shotgun (WGS) entry which is preliminary data.</text>
</comment>
<dbReference type="InterPro" id="IPR000618">
    <property type="entry name" value="Insect_cuticle"/>
</dbReference>
<keyword evidence="1 2" id="KW-0193">Cuticle</keyword>
<feature type="non-terminal residue" evidence="5">
    <location>
        <position position="1"/>
    </location>
</feature>
<accession>A0AAV2RAF3</accession>
<keyword evidence="6" id="KW-1185">Reference proteome</keyword>
<dbReference type="PROSITE" id="PS00233">
    <property type="entry name" value="CHIT_BIND_RR_1"/>
    <property type="match status" value="1"/>
</dbReference>
<name>A0AAV2RAF3_MEGNR</name>
<feature type="region of interest" description="Disordered" evidence="3">
    <location>
        <begin position="224"/>
        <end position="250"/>
    </location>
</feature>
<protein>
    <submittedName>
        <fullName evidence="5">Uncharacterized protein</fullName>
    </submittedName>
</protein>
<reference evidence="5 6" key="1">
    <citation type="submission" date="2024-05" db="EMBL/GenBank/DDBJ databases">
        <authorList>
            <person name="Wallberg A."/>
        </authorList>
    </citation>
    <scope>NUCLEOTIDE SEQUENCE [LARGE SCALE GENOMIC DNA]</scope>
</reference>
<sequence length="432" mass="47550">ANDMTMAKILAGMMILVVAETRPEKPHKDDNKGYKFNYSVLDNYSGNDYSHKENSDGHKVDGQYHVLLPDGRKQQVNYIADHNGYFPEVKYEINTPNLSSVHRNSHSHHLGPVHQVSPIQTDTGETVPLLADPIEPVHNKFDHDEPKNKLPLESSTIEAIKIMEDGTNRDSDSKFLLNRVPISTKETDFFIKEKSADGVPSSFTITNELELPNNDQQSAITSLHNSASLSSPPLQISATPQHPVPIHNSIPLQNSAHFQNSAHPQNSAPLQNSAHLQNPVPLQNSAHLQNSSHLQNSVPLQHSTPLQNAIPLQNSAIIQNSIPLQNSAHIHNSAPLQNSARLQNSAHQQNSAPLQSSAPIHQISVDSISEEGQVTDPNLTPAQIPVPTPVPFPTPRSQDRFSFSPLHDSAHHTPIRLDNAHTSSYAFVPRGK</sequence>
<dbReference type="InterPro" id="IPR031311">
    <property type="entry name" value="CHIT_BIND_RR_consensus"/>
</dbReference>
<dbReference type="PANTHER" id="PTHR12236">
    <property type="entry name" value="STRUCTURAL CONTITUENT OF CUTICLE"/>
    <property type="match status" value="1"/>
</dbReference>
<feature type="compositionally biased region" description="Polar residues" evidence="3">
    <location>
        <begin position="224"/>
        <end position="240"/>
    </location>
</feature>
<evidence type="ECO:0000256" key="2">
    <source>
        <dbReference type="PROSITE-ProRule" id="PRU00497"/>
    </source>
</evidence>
<evidence type="ECO:0000256" key="4">
    <source>
        <dbReference type="SAM" id="SignalP"/>
    </source>
</evidence>
<dbReference type="Pfam" id="PF00379">
    <property type="entry name" value="Chitin_bind_4"/>
    <property type="match status" value="1"/>
</dbReference>
<evidence type="ECO:0000313" key="5">
    <source>
        <dbReference type="EMBL" id="CAL4119904.1"/>
    </source>
</evidence>
<dbReference type="Proteomes" id="UP001497623">
    <property type="component" value="Unassembled WGS sequence"/>
</dbReference>
<proteinExistence type="predicted"/>
<dbReference type="PROSITE" id="PS51155">
    <property type="entry name" value="CHIT_BIND_RR_2"/>
    <property type="match status" value="1"/>
</dbReference>
<dbReference type="PANTHER" id="PTHR12236:SF79">
    <property type="entry name" value="CUTICULAR PROTEIN 50CB-RELATED"/>
    <property type="match status" value="1"/>
</dbReference>
<feature type="compositionally biased region" description="Polar residues" evidence="3">
    <location>
        <begin position="370"/>
        <end position="381"/>
    </location>
</feature>
<organism evidence="5 6">
    <name type="scientific">Meganyctiphanes norvegica</name>
    <name type="common">Northern krill</name>
    <name type="synonym">Thysanopoda norvegica</name>
    <dbReference type="NCBI Taxonomy" id="48144"/>
    <lineage>
        <taxon>Eukaryota</taxon>
        <taxon>Metazoa</taxon>
        <taxon>Ecdysozoa</taxon>
        <taxon>Arthropoda</taxon>
        <taxon>Crustacea</taxon>
        <taxon>Multicrustacea</taxon>
        <taxon>Malacostraca</taxon>
        <taxon>Eumalacostraca</taxon>
        <taxon>Eucarida</taxon>
        <taxon>Euphausiacea</taxon>
        <taxon>Euphausiidae</taxon>
        <taxon>Meganyctiphanes</taxon>
    </lineage>
</organism>
<dbReference type="InterPro" id="IPR051217">
    <property type="entry name" value="Insect_Cuticle_Struc_Prot"/>
</dbReference>
<dbReference type="EMBL" id="CAXKWB010017908">
    <property type="protein sequence ID" value="CAL4119904.1"/>
    <property type="molecule type" value="Genomic_DNA"/>
</dbReference>
<dbReference type="GO" id="GO:0005615">
    <property type="term" value="C:extracellular space"/>
    <property type="evidence" value="ECO:0007669"/>
    <property type="project" value="TreeGrafter"/>
</dbReference>
<evidence type="ECO:0000256" key="1">
    <source>
        <dbReference type="ARBA" id="ARBA00022460"/>
    </source>
</evidence>
<dbReference type="GO" id="GO:0031012">
    <property type="term" value="C:extracellular matrix"/>
    <property type="evidence" value="ECO:0007669"/>
    <property type="project" value="TreeGrafter"/>
</dbReference>
<feature type="signal peptide" evidence="4">
    <location>
        <begin position="1"/>
        <end position="21"/>
    </location>
</feature>